<organism evidence="2 3">
    <name type="scientific">Pleionea mediterranea</name>
    <dbReference type="NCBI Taxonomy" id="523701"/>
    <lineage>
        <taxon>Bacteria</taxon>
        <taxon>Pseudomonadati</taxon>
        <taxon>Pseudomonadota</taxon>
        <taxon>Gammaproteobacteria</taxon>
        <taxon>Oceanospirillales</taxon>
        <taxon>Pleioneaceae</taxon>
        <taxon>Pleionea</taxon>
    </lineage>
</organism>
<reference evidence="2 3" key="1">
    <citation type="submission" date="2018-05" db="EMBL/GenBank/DDBJ databases">
        <title>Genomic Encyclopedia of Type Strains, Phase IV (KMG-IV): sequencing the most valuable type-strain genomes for metagenomic binning, comparative biology and taxonomic classification.</title>
        <authorList>
            <person name="Goeker M."/>
        </authorList>
    </citation>
    <scope>NUCLEOTIDE SEQUENCE [LARGE SCALE GENOMIC DNA]</scope>
    <source>
        <strain evidence="2 3">DSM 25350</strain>
    </source>
</reference>
<proteinExistence type="predicted"/>
<name>A0A316FKH1_9GAMM</name>
<sequence>MMYLKAVLVVASLFFTAVTYAQPIDLKIKKNKVIAKIELAGGVETDLELSFENSLGLTKDSIGITAELVDITDPALLSRLPSALTTTPAAFPMMITIEPPASMGLGFNGVTHIDIHTHNLEYTPNTPLRLYKASLGQDFRDITVTTGAGSWRARGHMGDFSQFIVVTDLRTSGTVINAKLNRLQTLLTSYSNQMDTVTATSLSDKYNELASAVSQQDYSQALVHATEFNDIVSSNRGENIPDVWRSSRDITNVAGELMAQVETLSFSLRLAL</sequence>
<evidence type="ECO:0000313" key="3">
    <source>
        <dbReference type="Proteomes" id="UP000245790"/>
    </source>
</evidence>
<dbReference type="OrthoDB" id="5965825at2"/>
<dbReference type="Pfam" id="PF20396">
    <property type="entry name" value="DUF6689"/>
    <property type="match status" value="1"/>
</dbReference>
<accession>A0A316FKH1</accession>
<evidence type="ECO:0000313" key="2">
    <source>
        <dbReference type="EMBL" id="PWK48612.1"/>
    </source>
</evidence>
<feature type="signal peptide" evidence="1">
    <location>
        <begin position="1"/>
        <end position="21"/>
    </location>
</feature>
<comment type="caution">
    <text evidence="2">The sequence shown here is derived from an EMBL/GenBank/DDBJ whole genome shotgun (WGS) entry which is preliminary data.</text>
</comment>
<dbReference type="AlphaFoldDB" id="A0A316FKH1"/>
<dbReference type="InterPro" id="IPR046511">
    <property type="entry name" value="DUF6689"/>
</dbReference>
<dbReference type="RefSeq" id="WP_109764280.1">
    <property type="nucleotide sequence ID" value="NZ_QGGU01000009.1"/>
</dbReference>
<gene>
    <name evidence="2" type="ORF">C8D97_109163</name>
</gene>
<dbReference type="Proteomes" id="UP000245790">
    <property type="component" value="Unassembled WGS sequence"/>
</dbReference>
<keyword evidence="3" id="KW-1185">Reference proteome</keyword>
<feature type="chain" id="PRO_5016299421" evidence="1">
    <location>
        <begin position="22"/>
        <end position="272"/>
    </location>
</feature>
<keyword evidence="1" id="KW-0732">Signal</keyword>
<protein>
    <submittedName>
        <fullName evidence="2">Uncharacterized protein</fullName>
    </submittedName>
</protein>
<dbReference type="EMBL" id="QGGU01000009">
    <property type="protein sequence ID" value="PWK48612.1"/>
    <property type="molecule type" value="Genomic_DNA"/>
</dbReference>
<evidence type="ECO:0000256" key="1">
    <source>
        <dbReference type="SAM" id="SignalP"/>
    </source>
</evidence>